<dbReference type="AlphaFoldDB" id="A0A2T0LM00"/>
<organism evidence="2 3">
    <name type="scientific">Nonomuraea fuscirosea</name>
    <dbReference type="NCBI Taxonomy" id="1291556"/>
    <lineage>
        <taxon>Bacteria</taxon>
        <taxon>Bacillati</taxon>
        <taxon>Actinomycetota</taxon>
        <taxon>Actinomycetes</taxon>
        <taxon>Streptosporangiales</taxon>
        <taxon>Streptosporangiaceae</taxon>
        <taxon>Nonomuraea</taxon>
    </lineage>
</organism>
<protein>
    <submittedName>
        <fullName evidence="2">Uncharacterized protein</fullName>
    </submittedName>
</protein>
<dbReference type="Proteomes" id="UP000238312">
    <property type="component" value="Unassembled WGS sequence"/>
</dbReference>
<evidence type="ECO:0000313" key="3">
    <source>
        <dbReference type="Proteomes" id="UP000238312"/>
    </source>
</evidence>
<reference evidence="2 3" key="1">
    <citation type="submission" date="2018-03" db="EMBL/GenBank/DDBJ databases">
        <title>Genomic Encyclopedia of Type Strains, Phase III (KMG-III): the genomes of soil and plant-associated and newly described type strains.</title>
        <authorList>
            <person name="Whitman W."/>
        </authorList>
    </citation>
    <scope>NUCLEOTIDE SEQUENCE [LARGE SCALE GENOMIC DNA]</scope>
    <source>
        <strain evidence="2 3">CGMCC 4.7104</strain>
    </source>
</reference>
<comment type="caution">
    <text evidence="2">The sequence shown here is derived from an EMBL/GenBank/DDBJ whole genome shotgun (WGS) entry which is preliminary data.</text>
</comment>
<evidence type="ECO:0000313" key="2">
    <source>
        <dbReference type="EMBL" id="PRX44057.1"/>
    </source>
</evidence>
<dbReference type="EMBL" id="PVNG01000053">
    <property type="protein sequence ID" value="PRX44057.1"/>
    <property type="molecule type" value="Genomic_DNA"/>
</dbReference>
<name>A0A2T0LM00_9ACTN</name>
<feature type="compositionally biased region" description="Low complexity" evidence="1">
    <location>
        <begin position="7"/>
        <end position="24"/>
    </location>
</feature>
<accession>A0A2T0LM00</accession>
<evidence type="ECO:0000256" key="1">
    <source>
        <dbReference type="SAM" id="MobiDB-lite"/>
    </source>
</evidence>
<sequence>MRVRRPMTTTSSSEMTASMGSSGSDTPGRPSTSVMSWRTVIMTGVVLTQLPTYPVALII</sequence>
<proteinExistence type="predicted"/>
<feature type="region of interest" description="Disordered" evidence="1">
    <location>
        <begin position="1"/>
        <end position="33"/>
    </location>
</feature>
<keyword evidence="3" id="KW-1185">Reference proteome</keyword>
<gene>
    <name evidence="2" type="ORF">B0I32_15313</name>
</gene>